<protein>
    <submittedName>
        <fullName evidence="2">Uncharacterized protein</fullName>
    </submittedName>
</protein>
<feature type="transmembrane region" description="Helical" evidence="1">
    <location>
        <begin position="190"/>
        <end position="208"/>
    </location>
</feature>
<dbReference type="EMBL" id="FR695870">
    <property type="protein sequence ID" value="CBX28891.1"/>
    <property type="molecule type" value="Genomic_DNA"/>
</dbReference>
<reference evidence="2" key="1">
    <citation type="journal article" date="2011" name="Environ. Microbiol.">
        <title>Genomic insights into the metabolic potential of the polycyclic aromatic hydrocarbon degrading sulfate-reducing Deltaproteobacterium N47.</title>
        <authorList>
            <person name="Bergmann F."/>
            <person name="Selesi D."/>
            <person name="Weinmaier T."/>
            <person name="Tischler P."/>
            <person name="Rattei T."/>
            <person name="Meckenstock R.U."/>
        </authorList>
    </citation>
    <scope>NUCLEOTIDE SEQUENCE</scope>
</reference>
<proteinExistence type="predicted"/>
<accession>E1YED2</accession>
<evidence type="ECO:0000256" key="1">
    <source>
        <dbReference type="SAM" id="Phobius"/>
    </source>
</evidence>
<keyword evidence="1" id="KW-0472">Membrane</keyword>
<keyword evidence="1" id="KW-0812">Transmembrane</keyword>
<evidence type="ECO:0000313" key="2">
    <source>
        <dbReference type="EMBL" id="CBX28891.1"/>
    </source>
</evidence>
<feature type="transmembrane region" description="Helical" evidence="1">
    <location>
        <begin position="220"/>
        <end position="244"/>
    </location>
</feature>
<gene>
    <name evidence="2" type="ORF">N47_B20370</name>
</gene>
<dbReference type="AlphaFoldDB" id="E1YED2"/>
<keyword evidence="1" id="KW-1133">Transmembrane helix</keyword>
<name>E1YED2_9BACT</name>
<sequence>MILSYGTILEVKKIKRTKHFLSDYVQNHNKKVRLFVNTKTDSENSKIQERRKILVVGEDGLFSESLIDYAVSVAKRLNYDILALSVIRNDLVQLSDKSEKRINKSFEIKAASGGVGYSYLLRFGEAGVIVEKIIHEIKRIGFVITGSDDSKEKIAAKVTIPVFSVFLNKNIKGGKKMAKEINKKKPVGKTLGYGAITVAFYAAVFTNADIVTNYFSRGGWYAALPILTVFAFSFAHGAFASNFWSLMGIEAARADVKVVTIEKSVQDDVQTKKVARKRPRARAYINPFHRI</sequence>
<organism evidence="2">
    <name type="scientific">uncultured Desulfobacterium sp</name>
    <dbReference type="NCBI Taxonomy" id="201089"/>
    <lineage>
        <taxon>Bacteria</taxon>
        <taxon>Pseudomonadati</taxon>
        <taxon>Thermodesulfobacteriota</taxon>
        <taxon>Desulfobacteria</taxon>
        <taxon>Desulfobacterales</taxon>
        <taxon>Desulfobacteriaceae</taxon>
        <taxon>Desulfobacterium</taxon>
        <taxon>environmental samples</taxon>
    </lineage>
</organism>